<keyword evidence="8" id="KW-0732">Signal</keyword>
<dbReference type="PROSITE" id="PS51910">
    <property type="entry name" value="GH18_2"/>
    <property type="match status" value="1"/>
</dbReference>
<evidence type="ECO:0000256" key="3">
    <source>
        <dbReference type="ARBA" id="ARBA00023277"/>
    </source>
</evidence>
<dbReference type="GO" id="GO:0006032">
    <property type="term" value="P:chitin catabolic process"/>
    <property type="evidence" value="ECO:0007669"/>
    <property type="project" value="UniProtKB-KW"/>
</dbReference>
<dbReference type="STRING" id="336831.WG68_11720"/>
<dbReference type="InterPro" id="IPR001579">
    <property type="entry name" value="Glyco_hydro_18_chit_AS"/>
</dbReference>
<dbReference type="InterPro" id="IPR009470">
    <property type="entry name" value="Chi_C"/>
</dbReference>
<feature type="signal peptide" evidence="8">
    <location>
        <begin position="1"/>
        <end position="22"/>
    </location>
</feature>
<dbReference type="Pfam" id="PF02839">
    <property type="entry name" value="CBM_5_12"/>
    <property type="match status" value="1"/>
</dbReference>
<dbReference type="PANTHER" id="PTHR11177:SF308">
    <property type="entry name" value="CHITINASE A"/>
    <property type="match status" value="1"/>
</dbReference>
<dbReference type="SMART" id="SM00636">
    <property type="entry name" value="Glyco_18"/>
    <property type="match status" value="1"/>
</dbReference>
<dbReference type="GO" id="GO:0005576">
    <property type="term" value="C:extracellular region"/>
    <property type="evidence" value="ECO:0007669"/>
    <property type="project" value="InterPro"/>
</dbReference>
<dbReference type="GO" id="GO:0004553">
    <property type="term" value="F:hydrolase activity, hydrolyzing O-glycosyl compounds"/>
    <property type="evidence" value="ECO:0007669"/>
    <property type="project" value="InterPro"/>
</dbReference>
<keyword evidence="1 6" id="KW-0378">Hydrolase</keyword>
<evidence type="ECO:0000256" key="1">
    <source>
        <dbReference type="ARBA" id="ARBA00022801"/>
    </source>
</evidence>
<dbReference type="InterPro" id="IPR003610">
    <property type="entry name" value="CBM5/12"/>
</dbReference>
<gene>
    <name evidence="10" type="ORF">WG68_11720</name>
</gene>
<sequence length="875" mass="94628">MKLTTTLSLLALASSAAFFAQALDCSNLAQWQNDAAYNGGAQVQQQQQAYQANWWTQGNEPLSHSGPYQPWSLLGACDGAEPEPDPIPEPEPEPDPDPLPDPEPEPEPLPDPEPGDNSCRPDGLYQTPGIAVPYCTVYDAAGRELISPDHPRRIIGYFTSWRHGKNGQPAYLASDIPWHKITHINYAFAHVNSANQLSIGDATDPDNASTGMAWPGVAGAELDPNLPYEGHFNLLTKYKQQYPHVKTLISVGGWAESGGYFDADGNRVASGGFYTMTTNSDLSINQQGINTFADSAVAFIRQYGFDGVDIDYEYPTSMNDAGNPDDFAIANSLRGGLNRSYIELMKVLRQKLDAAGAADGKHYLLTIASPSSGYLLRGMEAFQVTQYLDYVNIMTYDLHGAWNQFVGHNAALFDSGEDAELVAWNYYNTSQYQQIGYLNTDWAYHYFRGTMPAGRINIGIPYYSRGWQDVQGGSFGLWGSAPLPNQSNCPPGTGGSTVSKCGNGAIGIDNLWHDKDSNGHEMPAGSNPLWHTMNLAEGISGSYLGVYGLDPANPEHQLTGNYSRHYDATAVGPWLWNAQKKVFLSVETEQSIATKAQYVIDNGIGGVMFWELAGDYAWDAAKGEYFIGNTLTTQFYDSFKGASPYGAVKAERVMPAQAVDVRLSISDFKLGDQNFPINPKLTLTNHSNSTIPGGSNISFDVPTAIPDSISDQSGFGLTVIDSGRNASGNNIGGLSNNFHRVAFNLPAYLSVAHGESVSVTLNYQLPMPMPSNWVLHANGNDYAFAAEYPQLPVVSIGGGDDGGDNGGGPGNGNSCGGITAPIYPYPQWPQTDWQGNPSHANGGDHLSYQGGVYKANWWTNSLPGSDGSWSFICNL</sequence>
<dbReference type="PANTHER" id="PTHR11177">
    <property type="entry name" value="CHITINASE"/>
    <property type="match status" value="1"/>
</dbReference>
<organism evidence="10 11">
    <name type="scientific">Arsukibacterium ikkense</name>
    <dbReference type="NCBI Taxonomy" id="336831"/>
    <lineage>
        <taxon>Bacteria</taxon>
        <taxon>Pseudomonadati</taxon>
        <taxon>Pseudomonadota</taxon>
        <taxon>Gammaproteobacteria</taxon>
        <taxon>Chromatiales</taxon>
        <taxon>Chromatiaceae</taxon>
        <taxon>Arsukibacterium</taxon>
    </lineage>
</organism>
<evidence type="ECO:0000259" key="9">
    <source>
        <dbReference type="PROSITE" id="PS51910"/>
    </source>
</evidence>
<dbReference type="InterPro" id="IPR029070">
    <property type="entry name" value="Chitinase_insertion_sf"/>
</dbReference>
<protein>
    <submittedName>
        <fullName evidence="10">Chitinase</fullName>
    </submittedName>
</protein>
<evidence type="ECO:0000313" key="10">
    <source>
        <dbReference type="EMBL" id="KKO45097.1"/>
    </source>
</evidence>
<dbReference type="SUPFAM" id="SSF54556">
    <property type="entry name" value="Chitinase insertion domain"/>
    <property type="match status" value="1"/>
</dbReference>
<evidence type="ECO:0000256" key="2">
    <source>
        <dbReference type="ARBA" id="ARBA00023024"/>
    </source>
</evidence>
<dbReference type="AlphaFoldDB" id="A0A0M2V2P1"/>
<name>A0A0M2V2P1_9GAMM</name>
<evidence type="ECO:0000256" key="4">
    <source>
        <dbReference type="ARBA" id="ARBA00023295"/>
    </source>
</evidence>
<dbReference type="PROSITE" id="PS01095">
    <property type="entry name" value="GH18_1"/>
    <property type="match status" value="1"/>
</dbReference>
<dbReference type="EMBL" id="LAHO01000011">
    <property type="protein sequence ID" value="KKO45097.1"/>
    <property type="molecule type" value="Genomic_DNA"/>
</dbReference>
<dbReference type="InterPro" id="IPR017853">
    <property type="entry name" value="GH"/>
</dbReference>
<evidence type="ECO:0000256" key="7">
    <source>
        <dbReference type="SAM" id="MobiDB-lite"/>
    </source>
</evidence>
<evidence type="ECO:0000313" key="11">
    <source>
        <dbReference type="Proteomes" id="UP000034228"/>
    </source>
</evidence>
<dbReference type="CDD" id="cd12215">
    <property type="entry name" value="ChiC_BD"/>
    <property type="match status" value="1"/>
</dbReference>
<feature type="domain" description="GH18" evidence="9">
    <location>
        <begin position="152"/>
        <end position="628"/>
    </location>
</feature>
<proteinExistence type="predicted"/>
<feature type="chain" id="PRO_5005644207" evidence="8">
    <location>
        <begin position="23"/>
        <end position="875"/>
    </location>
</feature>
<evidence type="ECO:0000256" key="8">
    <source>
        <dbReference type="SAM" id="SignalP"/>
    </source>
</evidence>
<dbReference type="InterPro" id="IPR011583">
    <property type="entry name" value="Chitinase_II/V-like_cat"/>
</dbReference>
<dbReference type="SUPFAM" id="SSF51055">
    <property type="entry name" value="Carbohydrate binding domain"/>
    <property type="match status" value="2"/>
</dbReference>
<dbReference type="Gene3D" id="3.20.20.80">
    <property type="entry name" value="Glycosidases"/>
    <property type="match status" value="2"/>
</dbReference>
<evidence type="ECO:0000256" key="6">
    <source>
        <dbReference type="RuleBase" id="RU000489"/>
    </source>
</evidence>
<dbReference type="SMART" id="SM00495">
    <property type="entry name" value="ChtBD3"/>
    <property type="match status" value="2"/>
</dbReference>
<accession>A0A0M2V2P1</accession>
<keyword evidence="11" id="KW-1185">Reference proteome</keyword>
<keyword evidence="2" id="KW-0146">Chitin degradation</keyword>
<dbReference type="InterPro" id="IPR050314">
    <property type="entry name" value="Glycosyl_Hydrlase_18"/>
</dbReference>
<dbReference type="GO" id="GO:0030246">
    <property type="term" value="F:carbohydrate binding"/>
    <property type="evidence" value="ECO:0007669"/>
    <property type="project" value="InterPro"/>
</dbReference>
<dbReference type="CDD" id="cd12204">
    <property type="entry name" value="CBD_like"/>
    <property type="match status" value="1"/>
</dbReference>
<dbReference type="PATRIC" id="fig|336831.14.peg.1564"/>
<dbReference type="Gene3D" id="3.10.50.10">
    <property type="match status" value="1"/>
</dbReference>
<keyword evidence="3" id="KW-0119">Carbohydrate metabolism</keyword>
<feature type="region of interest" description="Disordered" evidence="7">
    <location>
        <begin position="61"/>
        <end position="123"/>
    </location>
</feature>
<dbReference type="GO" id="GO:0000272">
    <property type="term" value="P:polysaccharide catabolic process"/>
    <property type="evidence" value="ECO:0007669"/>
    <property type="project" value="UniProtKB-KW"/>
</dbReference>
<dbReference type="RefSeq" id="WP_046557886.1">
    <property type="nucleotide sequence ID" value="NZ_LAHO01000011.1"/>
</dbReference>
<dbReference type="CDD" id="cd06548">
    <property type="entry name" value="GH18_chitinase"/>
    <property type="match status" value="1"/>
</dbReference>
<dbReference type="Gene3D" id="2.10.10.20">
    <property type="entry name" value="Carbohydrate-binding module superfamily 5/12"/>
    <property type="match status" value="2"/>
</dbReference>
<reference evidence="10 11" key="1">
    <citation type="submission" date="2015-03" db="EMBL/GenBank/DDBJ databases">
        <title>Draft genome sequences of two protease-producing strains of Arsukibacterium isolated from two cold and alkaline environments.</title>
        <authorList>
            <person name="Lylloff J.E."/>
            <person name="Skov L.B."/>
            <person name="Jepsen M."/>
            <person name="Hallin P.F."/>
            <person name="Sorensen S.J."/>
            <person name="Stougaard P."/>
            <person name="Glaring M.A."/>
        </authorList>
    </citation>
    <scope>NUCLEOTIDE SEQUENCE [LARGE SCALE GENOMIC DNA]</scope>
    <source>
        <strain evidence="10 11">GCM72</strain>
    </source>
</reference>
<dbReference type="Pfam" id="PF00704">
    <property type="entry name" value="Glyco_hydro_18"/>
    <property type="match status" value="1"/>
</dbReference>
<dbReference type="SUPFAM" id="SSF51445">
    <property type="entry name" value="(Trans)glycosidases"/>
    <property type="match status" value="1"/>
</dbReference>
<dbReference type="Pfam" id="PF06483">
    <property type="entry name" value="ChiC"/>
    <property type="match status" value="1"/>
</dbReference>
<dbReference type="InterPro" id="IPR001223">
    <property type="entry name" value="Glyco_hydro18_cat"/>
</dbReference>
<dbReference type="OrthoDB" id="9775889at2"/>
<dbReference type="InterPro" id="IPR036573">
    <property type="entry name" value="CBM_sf_5/12"/>
</dbReference>
<evidence type="ECO:0000256" key="5">
    <source>
        <dbReference type="ARBA" id="ARBA00023326"/>
    </source>
</evidence>
<dbReference type="GO" id="GO:0008061">
    <property type="term" value="F:chitin binding"/>
    <property type="evidence" value="ECO:0007669"/>
    <property type="project" value="InterPro"/>
</dbReference>
<dbReference type="InterPro" id="IPR032798">
    <property type="entry name" value="CBM_5_12_2"/>
</dbReference>
<feature type="compositionally biased region" description="Acidic residues" evidence="7">
    <location>
        <begin position="80"/>
        <end position="114"/>
    </location>
</feature>
<dbReference type="Proteomes" id="UP000034228">
    <property type="component" value="Unassembled WGS sequence"/>
</dbReference>
<comment type="caution">
    <text evidence="10">The sequence shown here is derived from an EMBL/GenBank/DDBJ whole genome shotgun (WGS) entry which is preliminary data.</text>
</comment>
<keyword evidence="5" id="KW-0624">Polysaccharide degradation</keyword>
<dbReference type="Pfam" id="PF14600">
    <property type="entry name" value="CBM_5_12_2"/>
    <property type="match status" value="1"/>
</dbReference>
<keyword evidence="4 6" id="KW-0326">Glycosidase</keyword>